<evidence type="ECO:0000256" key="1">
    <source>
        <dbReference type="SAM" id="MobiDB-lite"/>
    </source>
</evidence>
<evidence type="ECO:0000313" key="3">
    <source>
        <dbReference type="Proteomes" id="UP000242815"/>
    </source>
</evidence>
<feature type="region of interest" description="Disordered" evidence="1">
    <location>
        <begin position="273"/>
        <end position="292"/>
    </location>
</feature>
<protein>
    <recommendedName>
        <fullName evidence="4">Chromosome segregation ATPase</fullName>
    </recommendedName>
</protein>
<evidence type="ECO:0000313" key="2">
    <source>
        <dbReference type="EMBL" id="SFQ68607.1"/>
    </source>
</evidence>
<evidence type="ECO:0008006" key="4">
    <source>
        <dbReference type="Google" id="ProtNLM"/>
    </source>
</evidence>
<dbReference type="EMBL" id="FOYD01000002">
    <property type="protein sequence ID" value="SFQ68607.1"/>
    <property type="molecule type" value="Genomic_DNA"/>
</dbReference>
<name>A0A1I6AJD6_9GAMM</name>
<proteinExistence type="predicted"/>
<organism evidence="2 3">
    <name type="scientific">Halopseudomonas formosensis</name>
    <dbReference type="NCBI Taxonomy" id="1002526"/>
    <lineage>
        <taxon>Bacteria</taxon>
        <taxon>Pseudomonadati</taxon>
        <taxon>Pseudomonadota</taxon>
        <taxon>Gammaproteobacteria</taxon>
        <taxon>Pseudomonadales</taxon>
        <taxon>Pseudomonadaceae</taxon>
        <taxon>Halopseudomonas</taxon>
    </lineage>
</organism>
<dbReference type="STRING" id="1002526.SAMN05216578_102132"/>
<feature type="compositionally biased region" description="Polar residues" evidence="1">
    <location>
        <begin position="282"/>
        <end position="292"/>
    </location>
</feature>
<dbReference type="AlphaFoldDB" id="A0A1I6AJD6"/>
<sequence length="292" mass="33091">MGTAIMTSRDPDRIQKPLLTEAVMFFSDQGIVREMLYAEFEALLDGLVTAPDFADETVEAVFLQINSRLYVRAAVFFTVDFDLDGYVNRLWNLPLRTLAEKAARGPDMGGGPIRLSCLGFCHHKEYQHSMWKPGQRGGKADLAWIKQAVTRNGLGIIGEDEEAKVLLTTENLQVVAEDAWYGATASQEEEAADSVDPLLEMTAEMEKLRKSHAGEVDEYLRQIGELQARLRQQEQEHRDELDRLRGEHADHLTIVRGELQDIKRQLEEQQKLNGSLRRELQRLQTRAPTGTD</sequence>
<dbReference type="Proteomes" id="UP000242815">
    <property type="component" value="Unassembled WGS sequence"/>
</dbReference>
<accession>A0A1I6AJD6</accession>
<gene>
    <name evidence="2" type="ORF">SAMN05216578_102132</name>
</gene>
<reference evidence="2 3" key="1">
    <citation type="submission" date="2016-10" db="EMBL/GenBank/DDBJ databases">
        <authorList>
            <person name="de Groot N.N."/>
        </authorList>
    </citation>
    <scope>NUCLEOTIDE SEQUENCE [LARGE SCALE GENOMIC DNA]</scope>
    <source>
        <strain evidence="2 3">JCM 18415</strain>
    </source>
</reference>